<dbReference type="RefSeq" id="WP_123916519.1">
    <property type="nucleotide sequence ID" value="NZ_RKRA01000001.1"/>
</dbReference>
<dbReference type="InterPro" id="IPR036597">
    <property type="entry name" value="Fido-like_dom_sf"/>
</dbReference>
<proteinExistence type="predicted"/>
<dbReference type="OrthoDB" id="5241763at2"/>
<organism evidence="2 3">
    <name type="scientific">Georgenia muralis</name>
    <dbReference type="NCBI Taxonomy" id="154117"/>
    <lineage>
        <taxon>Bacteria</taxon>
        <taxon>Bacillati</taxon>
        <taxon>Actinomycetota</taxon>
        <taxon>Actinomycetes</taxon>
        <taxon>Micrococcales</taxon>
        <taxon>Bogoriellaceae</taxon>
        <taxon>Georgenia</taxon>
    </lineage>
</organism>
<feature type="domain" description="Fido" evidence="1">
    <location>
        <begin position="116"/>
        <end position="262"/>
    </location>
</feature>
<sequence length="287" mass="29074">MSSDVVPALERLALLDGVPEAAAGAREAAADLRWHEGLRRRWREARAEAAVRSAVAGASLDGARAPASWLRGRVAAGDVDPAAARAEEAAVLAAWRAQVHAGALFGDLGGRAPRAPGAEVMAGLHRDLTAHLVAAGALQAGDVGRPRTTGRARDAAGADEPVGAELEARTALVVAVLDAERAPGLVRAAVVHAEVATARPFVTANGQLARVLARLVLVRSGVDPTGVALPDEMHAGDPLAYRRALAAYATGTPDGVATWLVHQAEAVTAGARAGAGLATGVLAGRPA</sequence>
<accession>A0A3N4Z5F1</accession>
<dbReference type="AlphaFoldDB" id="A0A3N4Z5F1"/>
<reference evidence="2 3" key="1">
    <citation type="submission" date="2018-11" db="EMBL/GenBank/DDBJ databases">
        <title>Sequencing the genomes of 1000 actinobacteria strains.</title>
        <authorList>
            <person name="Klenk H.-P."/>
        </authorList>
    </citation>
    <scope>NUCLEOTIDE SEQUENCE [LARGE SCALE GENOMIC DNA]</scope>
    <source>
        <strain evidence="2 3">DSM 14418</strain>
    </source>
</reference>
<dbReference type="Pfam" id="PF02661">
    <property type="entry name" value="Fic"/>
    <property type="match status" value="1"/>
</dbReference>
<comment type="caution">
    <text evidence="2">The sequence shown here is derived from an EMBL/GenBank/DDBJ whole genome shotgun (WGS) entry which is preliminary data.</text>
</comment>
<evidence type="ECO:0000313" key="3">
    <source>
        <dbReference type="Proteomes" id="UP000280726"/>
    </source>
</evidence>
<dbReference type="PROSITE" id="PS51459">
    <property type="entry name" value="FIDO"/>
    <property type="match status" value="1"/>
</dbReference>
<evidence type="ECO:0000313" key="2">
    <source>
        <dbReference type="EMBL" id="RPF27174.1"/>
    </source>
</evidence>
<evidence type="ECO:0000259" key="1">
    <source>
        <dbReference type="PROSITE" id="PS51459"/>
    </source>
</evidence>
<dbReference type="InterPro" id="IPR003812">
    <property type="entry name" value="Fido"/>
</dbReference>
<dbReference type="SUPFAM" id="SSF140931">
    <property type="entry name" value="Fic-like"/>
    <property type="match status" value="1"/>
</dbReference>
<dbReference type="EMBL" id="RKRA01000001">
    <property type="protein sequence ID" value="RPF27174.1"/>
    <property type="molecule type" value="Genomic_DNA"/>
</dbReference>
<keyword evidence="3" id="KW-1185">Reference proteome</keyword>
<dbReference type="Gene3D" id="1.10.3290.10">
    <property type="entry name" value="Fido-like domain"/>
    <property type="match status" value="1"/>
</dbReference>
<dbReference type="Proteomes" id="UP000280726">
    <property type="component" value="Unassembled WGS sequence"/>
</dbReference>
<gene>
    <name evidence="2" type="ORF">EDD32_1645</name>
</gene>
<protein>
    <submittedName>
        <fullName evidence="2">Fic/DOC family protein</fullName>
    </submittedName>
</protein>
<name>A0A3N4Z5F1_9MICO</name>